<proteinExistence type="predicted"/>
<comment type="caution">
    <text evidence="1">The sequence shown here is derived from an EMBL/GenBank/DDBJ whole genome shotgun (WGS) entry which is preliminary data.</text>
</comment>
<name>A0A0F9CQE5_9ZZZZ</name>
<feature type="non-terminal residue" evidence="1">
    <location>
        <position position="546"/>
    </location>
</feature>
<sequence length="546" mass="61618">ASDELLAKAKNTPDLLAKVFNKSQNAYLDTVTQAAAHNLEMSGRISHWASKIEWATMTTWRNTMDRWVVTPGARMYLAFSAYGPGNILEGFIKQVSARQIPFNPLRLLRSGKPVSVVNPTARTQKMLAGLSYPTEILTGTPRIEMAGEVPSFLGIEKQSKALRKWRSVLSAGPIGRFFIDLPGRVGLHQRSDYFRKMFLTFFGEEEAKVVMQGLTRTIDDAVKTLNDDFLRAINLTRSELKEELLERAIAGPAATRSLLDDIISDRIILEKGVTKEAAFADRIAGGKVSETVGKYTLVPEPFHDNLIQAASDGSLWAKGGTAIDDTVDGIKAGMYDHFVHSPEFYKVRLKERVDDILGMEARNKEEFLGMIGELQDLQKFYGNSTDDVVRAMNELEGEMSKRLKFFEFNEWRTRYTVGPGGVYEGLADYAITMRKSLDKLDDKLAKTLSAPESVSLPRAEINWGETEFHKSITPDIRQRIDDIASQLPSDLRVDNINRIFIDDRMNFGGKWIESERWLKLQTRFAKEDFVHEIIHANKPNLTEKEV</sequence>
<feature type="non-terminal residue" evidence="1">
    <location>
        <position position="1"/>
    </location>
</feature>
<evidence type="ECO:0008006" key="2">
    <source>
        <dbReference type="Google" id="ProtNLM"/>
    </source>
</evidence>
<gene>
    <name evidence="1" type="ORF">LCGC14_2373100</name>
</gene>
<protein>
    <recommendedName>
        <fullName evidence="2">Large polyvalent protein associated domain-containing protein</fullName>
    </recommendedName>
</protein>
<accession>A0A0F9CQE5</accession>
<reference evidence="1" key="1">
    <citation type="journal article" date="2015" name="Nature">
        <title>Complex archaea that bridge the gap between prokaryotes and eukaryotes.</title>
        <authorList>
            <person name="Spang A."/>
            <person name="Saw J.H."/>
            <person name="Jorgensen S.L."/>
            <person name="Zaremba-Niedzwiedzka K."/>
            <person name="Martijn J."/>
            <person name="Lind A.E."/>
            <person name="van Eijk R."/>
            <person name="Schleper C."/>
            <person name="Guy L."/>
            <person name="Ettema T.J."/>
        </authorList>
    </citation>
    <scope>NUCLEOTIDE SEQUENCE</scope>
</reference>
<evidence type="ECO:0000313" key="1">
    <source>
        <dbReference type="EMBL" id="KKL28642.1"/>
    </source>
</evidence>
<dbReference type="AlphaFoldDB" id="A0A0F9CQE5"/>
<dbReference type="EMBL" id="LAZR01035025">
    <property type="protein sequence ID" value="KKL28642.1"/>
    <property type="molecule type" value="Genomic_DNA"/>
</dbReference>
<organism evidence="1">
    <name type="scientific">marine sediment metagenome</name>
    <dbReference type="NCBI Taxonomy" id="412755"/>
    <lineage>
        <taxon>unclassified sequences</taxon>
        <taxon>metagenomes</taxon>
        <taxon>ecological metagenomes</taxon>
    </lineage>
</organism>